<accession>A0A151L6V1</accession>
<evidence type="ECO:0000313" key="10">
    <source>
        <dbReference type="Proteomes" id="UP000076359"/>
    </source>
</evidence>
<dbReference type="AlphaFoldDB" id="A0A151L6V1"/>
<evidence type="ECO:0000256" key="4">
    <source>
        <dbReference type="ARBA" id="ARBA00022679"/>
    </source>
</evidence>
<dbReference type="VEuPathDB" id="PlasmoDB:PRCDC_1324500"/>
<comment type="similarity">
    <text evidence="6">Belongs to the methyltransferase superfamily. RlmI family.</text>
</comment>
<evidence type="ECO:0000256" key="3">
    <source>
        <dbReference type="ARBA" id="ARBA00022603"/>
    </source>
</evidence>
<gene>
    <name evidence="9" type="ORF">PRSY57_1324500</name>
</gene>
<dbReference type="InterPro" id="IPR029063">
    <property type="entry name" value="SAM-dependent_MTases_sf"/>
</dbReference>
<dbReference type="InterPro" id="IPR041532">
    <property type="entry name" value="RlmI-like_PUA"/>
</dbReference>
<dbReference type="Gene3D" id="2.30.130.10">
    <property type="entry name" value="PUA domain"/>
    <property type="match status" value="1"/>
</dbReference>
<dbReference type="SUPFAM" id="SSF53335">
    <property type="entry name" value="S-adenosyl-L-methionine-dependent methyltransferases"/>
    <property type="match status" value="1"/>
</dbReference>
<feature type="region of interest" description="Disordered" evidence="7">
    <location>
        <begin position="200"/>
        <end position="234"/>
    </location>
</feature>
<sequence length="674" mass="80267">MVKSVHKIIPRFYGEHLKRKCNYNKKKRYQKTIPYNFTKCTFSSNAECLKINKTACNDNDLPSFLDLQEMRLIGNKKISFNSVYENRVNVFLKPLITDIIIDKKSNNNHDESQIILDHVQNLKKETAHEIYENVYEDKKYNQTDTISSTHEEDKEQIVKNNKDDIVNKENLINERHVCVDDENETYVNCNIQNCKNNEKIKTNNTHDNNTHDNNDNNNNNNNNNRDGRNGRNYNSEVNKKRDLQFLSQDRYNILLKRKHKYIYDFEVYNISELSKYEAGEIVNVYFYNKLYIGIGLLNRKSNIVINIIDRDISKKINDKFFIKKLYESIKRRFYFLYNIKLYEYIYSFHIRKNLKLFCKVVNSVHDSLPGLVVYIFDKHLYIRYDNLSIQKYSYIFEKELETIFSPKNIFCKKIISKKEKRAQMGKEYILEQIKGTDLELNYDENGYTFYNNITNISYDIFHIENKQDRQFLQNIFHESNILNVHGNVGEYIINTSFQKKKKNINTTNYSDNISIILSDSVKNTNYINKNIELNKCDNITSLHREDILEELNNMYLNNLKFDLIIYNIKSNIVYRKNSYISVYGKRHIVTFKGIYSFLNYMADILQKNGLLFITVELSAVDYHKFLNIVKCVFENKKKNVSIIYENSCTIENNILCIDENAWYMRSVCFKLNSA</sequence>
<dbReference type="RefSeq" id="XP_012764635.2">
    <property type="nucleotide sequence ID" value="XM_012909181.2"/>
</dbReference>
<feature type="domain" description="RlmI-like PUA" evidence="8">
    <location>
        <begin position="255"/>
        <end position="309"/>
    </location>
</feature>
<protein>
    <recommendedName>
        <fullName evidence="8">RlmI-like PUA domain-containing protein</fullName>
    </recommendedName>
</protein>
<dbReference type="Proteomes" id="UP000076359">
    <property type="component" value="Chromosome 13"/>
</dbReference>
<keyword evidence="2" id="KW-0963">Cytoplasm</keyword>
<dbReference type="Gene3D" id="3.30.750.80">
    <property type="entry name" value="RNA methyltransferase domain (HRMD) like"/>
    <property type="match status" value="1"/>
</dbReference>
<dbReference type="InterPro" id="IPR036974">
    <property type="entry name" value="PUA_sf"/>
</dbReference>
<dbReference type="PROSITE" id="PS50890">
    <property type="entry name" value="PUA"/>
    <property type="match status" value="1"/>
</dbReference>
<evidence type="ECO:0000256" key="2">
    <source>
        <dbReference type="ARBA" id="ARBA00022490"/>
    </source>
</evidence>
<comment type="subcellular location">
    <subcellularLocation>
        <location evidence="1">Cytoplasm</location>
    </subcellularLocation>
</comment>
<dbReference type="InterPro" id="IPR015947">
    <property type="entry name" value="PUA-like_sf"/>
</dbReference>
<dbReference type="KEGG" id="prei:PRSY57_1324500"/>
<evidence type="ECO:0000256" key="6">
    <source>
        <dbReference type="ARBA" id="ARBA00038091"/>
    </source>
</evidence>
<evidence type="ECO:0000256" key="1">
    <source>
        <dbReference type="ARBA" id="ARBA00004496"/>
    </source>
</evidence>
<dbReference type="SUPFAM" id="SSF88697">
    <property type="entry name" value="PUA domain-like"/>
    <property type="match status" value="1"/>
</dbReference>
<keyword evidence="4" id="KW-0808">Transferase</keyword>
<dbReference type="GeneID" id="24532823"/>
<feature type="compositionally biased region" description="Low complexity" evidence="7">
    <location>
        <begin position="215"/>
        <end position="224"/>
    </location>
</feature>
<keyword evidence="3" id="KW-0489">Methyltransferase</keyword>
<dbReference type="PANTHER" id="PTHR42873">
    <property type="entry name" value="RIBOSOMAL RNA LARGE SUBUNIT METHYLTRANSFERASE"/>
    <property type="match status" value="1"/>
</dbReference>
<dbReference type="PANTHER" id="PTHR42873:SF1">
    <property type="entry name" value="S-ADENOSYLMETHIONINE-DEPENDENT METHYLTRANSFERASE DOMAIN-CONTAINING PROTEIN"/>
    <property type="match status" value="1"/>
</dbReference>
<name>A0A151L6V1_PLARE</name>
<dbReference type="Pfam" id="PF17785">
    <property type="entry name" value="PUA_3"/>
    <property type="match status" value="1"/>
</dbReference>
<dbReference type="GO" id="GO:0003723">
    <property type="term" value="F:RNA binding"/>
    <property type="evidence" value="ECO:0007669"/>
    <property type="project" value="InterPro"/>
</dbReference>
<reference evidence="9 10" key="1">
    <citation type="journal article" date="2016" name="Nat. Commun.">
        <title>Genomes of cryptic chimpanzee Plasmodium species reveal key evolutionary events leading to human malaria.</title>
        <authorList>
            <person name="Sundararaman S.A."/>
            <person name="Plenderleith L.J."/>
            <person name="Liu W."/>
            <person name="Loy D.E."/>
            <person name="Learn G.H."/>
            <person name="Li Y."/>
            <person name="Shaw K.S."/>
            <person name="Ayouba A."/>
            <person name="Peeters M."/>
            <person name="Speede S."/>
            <person name="Shaw G.M."/>
            <person name="Bushman F.D."/>
            <person name="Brisson D."/>
            <person name="Rayner J.C."/>
            <person name="Sharp P.M."/>
            <person name="Hahn B.H."/>
        </authorList>
    </citation>
    <scope>NUCLEOTIDE SEQUENCE [LARGE SCALE GENOMIC DNA]</scope>
    <source>
        <strain evidence="9 10">SY57</strain>
    </source>
</reference>
<proteinExistence type="inferred from homology"/>
<dbReference type="EMBL" id="LVLA01000014">
    <property type="protein sequence ID" value="KYN94695.1"/>
    <property type="molecule type" value="Genomic_DNA"/>
</dbReference>
<evidence type="ECO:0000313" key="9">
    <source>
        <dbReference type="EMBL" id="KYN94695.1"/>
    </source>
</evidence>
<dbReference type="VEuPathDB" id="PlasmoDB:PRG01_1327600"/>
<dbReference type="Gene3D" id="3.40.50.150">
    <property type="entry name" value="Vaccinia Virus protein VP39"/>
    <property type="match status" value="1"/>
</dbReference>
<evidence type="ECO:0000256" key="5">
    <source>
        <dbReference type="ARBA" id="ARBA00022691"/>
    </source>
</evidence>
<keyword evidence="5" id="KW-0949">S-adenosyl-L-methionine</keyword>
<organism evidence="9 10">
    <name type="scientific">Plasmodium reichenowi</name>
    <dbReference type="NCBI Taxonomy" id="5854"/>
    <lineage>
        <taxon>Eukaryota</taxon>
        <taxon>Sar</taxon>
        <taxon>Alveolata</taxon>
        <taxon>Apicomplexa</taxon>
        <taxon>Aconoidasida</taxon>
        <taxon>Haemosporida</taxon>
        <taxon>Plasmodiidae</taxon>
        <taxon>Plasmodium</taxon>
        <taxon>Plasmodium (Laverania)</taxon>
    </lineage>
</organism>
<evidence type="ECO:0000256" key="7">
    <source>
        <dbReference type="SAM" id="MobiDB-lite"/>
    </source>
</evidence>
<evidence type="ECO:0000259" key="8">
    <source>
        <dbReference type="Pfam" id="PF17785"/>
    </source>
</evidence>
<comment type="caution">
    <text evidence="9">The sequence shown here is derived from an EMBL/GenBank/DDBJ whole genome shotgun (WGS) entry which is preliminary data.</text>
</comment>